<evidence type="ECO:0000256" key="13">
    <source>
        <dbReference type="ARBA" id="ARBA00050768"/>
    </source>
</evidence>
<evidence type="ECO:0000256" key="1">
    <source>
        <dbReference type="ARBA" id="ARBA00004448"/>
    </source>
</evidence>
<dbReference type="EnsemblMetazoa" id="CLYHEMT003906.2">
    <property type="protein sequence ID" value="CLYHEMP003906.2"/>
    <property type="gene ID" value="CLYHEMG003906"/>
</dbReference>
<feature type="repeat" description="Solcar" evidence="22">
    <location>
        <begin position="242"/>
        <end position="329"/>
    </location>
</feature>
<comment type="catalytic activity">
    <reaction evidence="16">
        <text>N(omega)-methyl-L-arginine(in) + L-arginine(out) = N(omega)-methyl-L-arginine(out) + L-arginine(in)</text>
        <dbReference type="Rhea" id="RHEA:72803"/>
        <dbReference type="ChEBI" id="CHEBI:32682"/>
        <dbReference type="ChEBI" id="CHEBI:114953"/>
    </reaction>
</comment>
<dbReference type="InterPro" id="IPR002067">
    <property type="entry name" value="MCP"/>
</dbReference>
<evidence type="ECO:0000256" key="15">
    <source>
        <dbReference type="ARBA" id="ARBA00051921"/>
    </source>
</evidence>
<dbReference type="InterPro" id="IPR018108">
    <property type="entry name" value="MCP_transmembrane"/>
</dbReference>
<dbReference type="PANTHER" id="PTHR45624:SF61">
    <property type="entry name" value="MITOCHONDRIAL BASIC AMINO ACIDS TRANSPORTER"/>
    <property type="match status" value="1"/>
</dbReference>
<dbReference type="FunFam" id="1.50.40.10:FF:000037">
    <property type="entry name" value="Solute carrier family 25 member 29"/>
    <property type="match status" value="1"/>
</dbReference>
<feature type="repeat" description="Solcar" evidence="22">
    <location>
        <begin position="42"/>
        <end position="129"/>
    </location>
</feature>
<evidence type="ECO:0000256" key="3">
    <source>
        <dbReference type="ARBA" id="ARBA00022448"/>
    </source>
</evidence>
<evidence type="ECO:0000256" key="24">
    <source>
        <dbReference type="SAM" id="Phobius"/>
    </source>
</evidence>
<evidence type="ECO:0000256" key="16">
    <source>
        <dbReference type="ARBA" id="ARBA00052673"/>
    </source>
</evidence>
<comment type="catalytic activity">
    <reaction evidence="12">
        <text>L-histidine(out) = L-histidine(in)</text>
        <dbReference type="Rhea" id="RHEA:72807"/>
        <dbReference type="ChEBI" id="CHEBI:57595"/>
    </reaction>
</comment>
<evidence type="ECO:0000256" key="18">
    <source>
        <dbReference type="ARBA" id="ARBA00076491"/>
    </source>
</evidence>
<feature type="transmembrane region" description="Helical" evidence="24">
    <location>
        <begin position="12"/>
        <end position="32"/>
    </location>
</feature>
<keyword evidence="10 22" id="KW-0472">Membrane</keyword>
<keyword evidence="5" id="KW-0677">Repeat</keyword>
<evidence type="ECO:0000256" key="9">
    <source>
        <dbReference type="ARBA" id="ARBA00023128"/>
    </source>
</evidence>
<reference evidence="25" key="1">
    <citation type="submission" date="2021-01" db="UniProtKB">
        <authorList>
            <consortium name="EnsemblMetazoa"/>
        </authorList>
    </citation>
    <scope>IDENTIFICATION</scope>
</reference>
<keyword evidence="8 24" id="KW-1133">Transmembrane helix</keyword>
<dbReference type="GO" id="GO:1990575">
    <property type="term" value="P:mitochondrial L-ornithine transmembrane transport"/>
    <property type="evidence" value="ECO:0007669"/>
    <property type="project" value="UniProtKB-ARBA"/>
</dbReference>
<name>A0A7M5UWQ6_9CNID</name>
<evidence type="ECO:0000256" key="4">
    <source>
        <dbReference type="ARBA" id="ARBA00022692"/>
    </source>
</evidence>
<keyword evidence="26" id="KW-1185">Reference proteome</keyword>
<keyword evidence="4 22" id="KW-0812">Transmembrane</keyword>
<keyword evidence="6" id="KW-0999">Mitochondrion inner membrane</keyword>
<dbReference type="InterPro" id="IPR023395">
    <property type="entry name" value="MCP_dom_sf"/>
</dbReference>
<comment type="catalytic activity">
    <reaction evidence="14">
        <text>L-homoarginine(in) + L-arginine(out) = L-homoarginine(out) + L-arginine(in)</text>
        <dbReference type="Rhea" id="RHEA:72799"/>
        <dbReference type="ChEBI" id="CHEBI:32682"/>
        <dbReference type="ChEBI" id="CHEBI:143006"/>
    </reaction>
</comment>
<feature type="repeat" description="Solcar" evidence="22">
    <location>
        <begin position="133"/>
        <end position="233"/>
    </location>
</feature>
<evidence type="ECO:0000256" key="19">
    <source>
        <dbReference type="ARBA" id="ARBA00078745"/>
    </source>
</evidence>
<evidence type="ECO:0000256" key="7">
    <source>
        <dbReference type="ARBA" id="ARBA00022970"/>
    </source>
</evidence>
<evidence type="ECO:0000256" key="8">
    <source>
        <dbReference type="ARBA" id="ARBA00022989"/>
    </source>
</evidence>
<evidence type="ECO:0000256" key="21">
    <source>
        <dbReference type="ARBA" id="ARBA00080567"/>
    </source>
</evidence>
<evidence type="ECO:0000256" key="2">
    <source>
        <dbReference type="ARBA" id="ARBA00006375"/>
    </source>
</evidence>
<dbReference type="Proteomes" id="UP000594262">
    <property type="component" value="Unplaced"/>
</dbReference>
<feature type="transmembrane region" description="Helical" evidence="24">
    <location>
        <begin position="109"/>
        <end position="127"/>
    </location>
</feature>
<evidence type="ECO:0000256" key="12">
    <source>
        <dbReference type="ARBA" id="ARBA00050592"/>
    </source>
</evidence>
<dbReference type="Pfam" id="PF00153">
    <property type="entry name" value="Mito_carr"/>
    <property type="match status" value="3"/>
</dbReference>
<comment type="catalytic activity">
    <reaction evidence="13">
        <text>L-histidine(out) + L-arginine(in) = L-histidine(in) + L-arginine(out)</text>
        <dbReference type="Rhea" id="RHEA:71063"/>
        <dbReference type="ChEBI" id="CHEBI:32682"/>
        <dbReference type="ChEBI" id="CHEBI:57595"/>
    </reaction>
</comment>
<dbReference type="GO" id="GO:0005743">
    <property type="term" value="C:mitochondrial inner membrane"/>
    <property type="evidence" value="ECO:0007669"/>
    <property type="project" value="UniProtKB-SubCell"/>
</dbReference>
<evidence type="ECO:0000256" key="11">
    <source>
        <dbReference type="ARBA" id="ARBA00049090"/>
    </source>
</evidence>
<dbReference type="GO" id="GO:0005289">
    <property type="term" value="F:high-affinity L-arginine transmembrane transporter activity"/>
    <property type="evidence" value="ECO:0007669"/>
    <property type="project" value="TreeGrafter"/>
</dbReference>
<feature type="transmembrane region" description="Helical" evidence="24">
    <location>
        <begin position="44"/>
        <end position="65"/>
    </location>
</feature>
<dbReference type="PRINTS" id="PR00926">
    <property type="entry name" value="MITOCARRIER"/>
</dbReference>
<organism evidence="25 26">
    <name type="scientific">Clytia hemisphaerica</name>
    <dbReference type="NCBI Taxonomy" id="252671"/>
    <lineage>
        <taxon>Eukaryota</taxon>
        <taxon>Metazoa</taxon>
        <taxon>Cnidaria</taxon>
        <taxon>Hydrozoa</taxon>
        <taxon>Hydroidolina</taxon>
        <taxon>Leptothecata</taxon>
        <taxon>Obeliida</taxon>
        <taxon>Clytiidae</taxon>
        <taxon>Clytia</taxon>
    </lineage>
</organism>
<dbReference type="AlphaFoldDB" id="A0A7M5UWQ6"/>
<evidence type="ECO:0000256" key="5">
    <source>
        <dbReference type="ARBA" id="ARBA00022737"/>
    </source>
</evidence>
<comment type="similarity">
    <text evidence="2 23">Belongs to the mitochondrial carrier (TC 2.A.29) family.</text>
</comment>
<keyword evidence="3 23" id="KW-0813">Transport</keyword>
<feature type="transmembrane region" description="Helical" evidence="24">
    <location>
        <begin position="244"/>
        <end position="263"/>
    </location>
</feature>
<keyword evidence="9" id="KW-0496">Mitochondrion</keyword>
<evidence type="ECO:0000256" key="17">
    <source>
        <dbReference type="ARBA" id="ARBA00071763"/>
    </source>
</evidence>
<dbReference type="PANTHER" id="PTHR45624">
    <property type="entry name" value="MITOCHONDRIAL BASIC AMINO ACIDS TRANSPORTER-RELATED"/>
    <property type="match status" value="1"/>
</dbReference>
<comment type="catalytic activity">
    <reaction evidence="11">
        <text>L-lysine(out) + L-arginine(in) = L-lysine(in) + L-arginine(out)</text>
        <dbReference type="Rhea" id="RHEA:70827"/>
        <dbReference type="ChEBI" id="CHEBI:32551"/>
        <dbReference type="ChEBI" id="CHEBI:32682"/>
    </reaction>
</comment>
<dbReference type="InterPro" id="IPR050567">
    <property type="entry name" value="Mitochondrial_Carrier"/>
</dbReference>
<sequence>KIDELNTTEITLTILYICFVASIWFGWVRLLAIENHYKKGVFSMALDFGLGCLGGFAGTLVGHPFDTVKVRLQSQDKNNIKYKGTWNCFSQIIKKESMFGLYKGMVSPLYGQIGINAIVFGIHGNVLKALGNRDIKSQFFAGAVAGGVQSVIASPMELVKIRFQMQGEGVLNNNKLTAANQKYFYDSPTDCLKKIYKHEGGAKGLFRGMSLTLVRCLNSFGIYFASYDFLCKKTGAVTEECVNVWKLLLCGGTAGSICWLIAYPTDVIKTRQQMDGMGRTKYKGVIDCTLKSIHEEGYRVLFRGLNATLLRAFPTNAATLATVTVTSKMLEQNC</sequence>
<evidence type="ECO:0000256" key="10">
    <source>
        <dbReference type="ARBA" id="ARBA00023136"/>
    </source>
</evidence>
<feature type="transmembrane region" description="Helical" evidence="24">
    <location>
        <begin position="204"/>
        <end position="224"/>
    </location>
</feature>
<proteinExistence type="inferred from homology"/>
<evidence type="ECO:0000313" key="25">
    <source>
        <dbReference type="EnsemblMetazoa" id="CLYHEMP003906.2"/>
    </source>
</evidence>
<comment type="subcellular location">
    <subcellularLocation>
        <location evidence="1">Mitochondrion inner membrane</location>
        <topology evidence="1">Multi-pass membrane protein</topology>
    </subcellularLocation>
</comment>
<dbReference type="PROSITE" id="PS50920">
    <property type="entry name" value="SOLCAR"/>
    <property type="match status" value="3"/>
</dbReference>
<dbReference type="OrthoDB" id="193856at2759"/>
<protein>
    <recommendedName>
        <fullName evidence="17">Mitochondrial basic amino acids transporter</fullName>
    </recommendedName>
    <alternativeName>
        <fullName evidence="21">Carnitine/acylcarnitine translocase-like</fullName>
    </alternativeName>
    <alternativeName>
        <fullName evidence="20">Mitochondrial carnitine/acylcarnitine carrier protein CACL</fullName>
    </alternativeName>
    <alternativeName>
        <fullName evidence="19">Mitochondrial ornithine transporter 3</fullName>
    </alternativeName>
    <alternativeName>
        <fullName evidence="18">Solute carrier family 25 member 29</fullName>
    </alternativeName>
</protein>
<evidence type="ECO:0000313" key="26">
    <source>
        <dbReference type="Proteomes" id="UP000594262"/>
    </source>
</evidence>
<evidence type="ECO:0000256" key="14">
    <source>
        <dbReference type="ARBA" id="ARBA00051045"/>
    </source>
</evidence>
<evidence type="ECO:0000256" key="22">
    <source>
        <dbReference type="PROSITE-ProRule" id="PRU00282"/>
    </source>
</evidence>
<evidence type="ECO:0000256" key="6">
    <source>
        <dbReference type="ARBA" id="ARBA00022792"/>
    </source>
</evidence>
<evidence type="ECO:0000256" key="23">
    <source>
        <dbReference type="RuleBase" id="RU000488"/>
    </source>
</evidence>
<accession>A0A7M5UWQ6</accession>
<comment type="catalytic activity">
    <reaction evidence="15">
        <text>L-ornithine(in) + L-arginine(out) = L-ornithine(out) + L-arginine(in)</text>
        <dbReference type="Rhea" id="RHEA:34991"/>
        <dbReference type="ChEBI" id="CHEBI:32682"/>
        <dbReference type="ChEBI" id="CHEBI:46911"/>
    </reaction>
</comment>
<dbReference type="Gene3D" id="1.50.40.10">
    <property type="entry name" value="Mitochondrial carrier domain"/>
    <property type="match status" value="1"/>
</dbReference>
<dbReference type="SUPFAM" id="SSF103506">
    <property type="entry name" value="Mitochondrial carrier"/>
    <property type="match status" value="1"/>
</dbReference>
<evidence type="ECO:0000256" key="20">
    <source>
        <dbReference type="ARBA" id="ARBA00079387"/>
    </source>
</evidence>
<keyword evidence="7" id="KW-0029">Amino-acid transport</keyword>